<dbReference type="RefSeq" id="WP_132806753.1">
    <property type="nucleotide sequence ID" value="NZ_SMAK01000006.1"/>
</dbReference>
<gene>
    <name evidence="2" type="ORF">EDC22_106116</name>
</gene>
<keyword evidence="1" id="KW-0812">Transmembrane</keyword>
<keyword evidence="1" id="KW-0472">Membrane</keyword>
<evidence type="ECO:0000313" key="3">
    <source>
        <dbReference type="Proteomes" id="UP000295678"/>
    </source>
</evidence>
<feature type="transmembrane region" description="Helical" evidence="1">
    <location>
        <begin position="6"/>
        <end position="33"/>
    </location>
</feature>
<organism evidence="2 3">
    <name type="scientific">Tepidamorphus gemmatus</name>
    <dbReference type="NCBI Taxonomy" id="747076"/>
    <lineage>
        <taxon>Bacteria</taxon>
        <taxon>Pseudomonadati</taxon>
        <taxon>Pseudomonadota</taxon>
        <taxon>Alphaproteobacteria</taxon>
        <taxon>Hyphomicrobiales</taxon>
        <taxon>Tepidamorphaceae</taxon>
        <taxon>Tepidamorphus</taxon>
    </lineage>
</organism>
<keyword evidence="1" id="KW-1133">Transmembrane helix</keyword>
<proteinExistence type="predicted"/>
<dbReference type="AlphaFoldDB" id="A0A4R3M9X3"/>
<comment type="caution">
    <text evidence="2">The sequence shown here is derived from an EMBL/GenBank/DDBJ whole genome shotgun (WGS) entry which is preliminary data.</text>
</comment>
<reference evidence="2 3" key="1">
    <citation type="submission" date="2019-03" db="EMBL/GenBank/DDBJ databases">
        <title>Genomic Encyclopedia of Type Strains, Phase IV (KMG-IV): sequencing the most valuable type-strain genomes for metagenomic binning, comparative biology and taxonomic classification.</title>
        <authorList>
            <person name="Goeker M."/>
        </authorList>
    </citation>
    <scope>NUCLEOTIDE SEQUENCE [LARGE SCALE GENOMIC DNA]</scope>
    <source>
        <strain evidence="2 3">DSM 19345</strain>
    </source>
</reference>
<dbReference type="Proteomes" id="UP000295678">
    <property type="component" value="Unassembled WGS sequence"/>
</dbReference>
<keyword evidence="3" id="KW-1185">Reference proteome</keyword>
<accession>A0A4R3M9X3</accession>
<evidence type="ECO:0000256" key="1">
    <source>
        <dbReference type="SAM" id="Phobius"/>
    </source>
</evidence>
<name>A0A4R3M9X3_9HYPH</name>
<feature type="transmembrane region" description="Helical" evidence="1">
    <location>
        <begin position="45"/>
        <end position="67"/>
    </location>
</feature>
<dbReference type="EMBL" id="SMAK01000006">
    <property type="protein sequence ID" value="TCT09922.1"/>
    <property type="molecule type" value="Genomic_DNA"/>
</dbReference>
<evidence type="ECO:0000313" key="2">
    <source>
        <dbReference type="EMBL" id="TCT09922.1"/>
    </source>
</evidence>
<sequence>MKPNWLNIWTGCSAVILVGSEVLAAFAATAWAISGLLNLAPIAEMVLMAIALVGGLAVSAVFARGVFEVEPAFDETAGHLSEGGVVL</sequence>
<dbReference type="OrthoDB" id="8451445at2"/>
<protein>
    <submittedName>
        <fullName evidence="2">Uncharacterized protein</fullName>
    </submittedName>
</protein>